<accession>A0A0P0WXM6</accession>
<evidence type="ECO:0000313" key="1">
    <source>
        <dbReference type="EMBL" id="BAS97997.1"/>
    </source>
</evidence>
<reference evidence="1 2" key="3">
    <citation type="journal article" date="2013" name="Rice">
        <title>Improvement of the Oryza sativa Nipponbare reference genome using next generation sequence and optical map data.</title>
        <authorList>
            <person name="Kawahara Y."/>
            <person name="de la Bastide M."/>
            <person name="Hamilton J.P."/>
            <person name="Kanamori H."/>
            <person name="McCombie W.R."/>
            <person name="Ouyang S."/>
            <person name="Schwartz D.C."/>
            <person name="Tanaka T."/>
            <person name="Wu J."/>
            <person name="Zhou S."/>
            <person name="Childs K.L."/>
            <person name="Davidson R.M."/>
            <person name="Lin H."/>
            <person name="Quesada-Ocampo L."/>
            <person name="Vaillancourt B."/>
            <person name="Sakai H."/>
            <person name="Lee S.S."/>
            <person name="Kim J."/>
            <person name="Numa H."/>
            <person name="Itoh T."/>
            <person name="Buell C.R."/>
            <person name="Matsumoto T."/>
        </authorList>
    </citation>
    <scope>NUCLEOTIDE SEQUENCE [LARGE SCALE GENOMIC DNA]</scope>
    <source>
        <strain evidence="2">cv. Nipponbare</strain>
    </source>
</reference>
<dbReference type="Gramene" id="Os06t0518100-01">
    <property type="protein sequence ID" value="Os06t0518100-01"/>
    <property type="gene ID" value="Os06g0518100"/>
</dbReference>
<protein>
    <submittedName>
        <fullName evidence="1">Os06g0518100 protein</fullName>
    </submittedName>
</protein>
<dbReference type="PaxDb" id="39947-A0A0P0WXM6"/>
<proteinExistence type="predicted"/>
<name>A0A0P0WXM6_ORYSJ</name>
<dbReference type="InParanoid" id="A0A0P0WXM6"/>
<dbReference type="AlphaFoldDB" id="A0A0P0WXM6"/>
<dbReference type="EMBL" id="AP014962">
    <property type="protein sequence ID" value="BAS97997.1"/>
    <property type="molecule type" value="Genomic_DNA"/>
</dbReference>
<sequence length="52" mass="5703">SIALVNRKLGVTPTWRANCRNMNSAIIKGGSARDLKVDGCGDKDLDRFRPSQ</sequence>
<reference evidence="1 2" key="2">
    <citation type="journal article" date="2013" name="Plant Cell Physiol.">
        <title>Rice Annotation Project Database (RAP-DB): an integrative and interactive database for rice genomics.</title>
        <authorList>
            <person name="Sakai H."/>
            <person name="Lee S.S."/>
            <person name="Tanaka T."/>
            <person name="Numa H."/>
            <person name="Kim J."/>
            <person name="Kawahara Y."/>
            <person name="Wakimoto H."/>
            <person name="Yang C.C."/>
            <person name="Iwamoto M."/>
            <person name="Abe T."/>
            <person name="Yamada Y."/>
            <person name="Muto A."/>
            <person name="Inokuchi H."/>
            <person name="Ikemura T."/>
            <person name="Matsumoto T."/>
            <person name="Sasaki T."/>
            <person name="Itoh T."/>
        </authorList>
    </citation>
    <scope>NUCLEOTIDE SEQUENCE [LARGE SCALE GENOMIC DNA]</scope>
    <source>
        <strain evidence="2">cv. Nipponbare</strain>
    </source>
</reference>
<evidence type="ECO:0000313" key="2">
    <source>
        <dbReference type="Proteomes" id="UP000059680"/>
    </source>
</evidence>
<organism evidence="1 2">
    <name type="scientific">Oryza sativa subsp. japonica</name>
    <name type="common">Rice</name>
    <dbReference type="NCBI Taxonomy" id="39947"/>
    <lineage>
        <taxon>Eukaryota</taxon>
        <taxon>Viridiplantae</taxon>
        <taxon>Streptophyta</taxon>
        <taxon>Embryophyta</taxon>
        <taxon>Tracheophyta</taxon>
        <taxon>Spermatophyta</taxon>
        <taxon>Magnoliopsida</taxon>
        <taxon>Liliopsida</taxon>
        <taxon>Poales</taxon>
        <taxon>Poaceae</taxon>
        <taxon>BOP clade</taxon>
        <taxon>Oryzoideae</taxon>
        <taxon>Oryzeae</taxon>
        <taxon>Oryzinae</taxon>
        <taxon>Oryza</taxon>
        <taxon>Oryza sativa</taxon>
    </lineage>
</organism>
<dbReference type="Proteomes" id="UP000059680">
    <property type="component" value="Chromosome 6"/>
</dbReference>
<keyword evidence="2" id="KW-1185">Reference proteome</keyword>
<feature type="non-terminal residue" evidence="1">
    <location>
        <position position="1"/>
    </location>
</feature>
<gene>
    <name evidence="1" type="ordered locus">Os06g0518100</name>
    <name evidence="1" type="ORF">OSNPB_060518100</name>
</gene>
<reference evidence="2" key="1">
    <citation type="journal article" date="2005" name="Nature">
        <title>The map-based sequence of the rice genome.</title>
        <authorList>
            <consortium name="International rice genome sequencing project (IRGSP)"/>
            <person name="Matsumoto T."/>
            <person name="Wu J."/>
            <person name="Kanamori H."/>
            <person name="Katayose Y."/>
            <person name="Fujisawa M."/>
            <person name="Namiki N."/>
            <person name="Mizuno H."/>
            <person name="Yamamoto K."/>
            <person name="Antonio B.A."/>
            <person name="Baba T."/>
            <person name="Sakata K."/>
            <person name="Nagamura Y."/>
            <person name="Aoki H."/>
            <person name="Arikawa K."/>
            <person name="Arita K."/>
            <person name="Bito T."/>
            <person name="Chiden Y."/>
            <person name="Fujitsuka N."/>
            <person name="Fukunaka R."/>
            <person name="Hamada M."/>
            <person name="Harada C."/>
            <person name="Hayashi A."/>
            <person name="Hijishita S."/>
            <person name="Honda M."/>
            <person name="Hosokawa S."/>
            <person name="Ichikawa Y."/>
            <person name="Idonuma A."/>
            <person name="Iijima M."/>
            <person name="Ikeda M."/>
            <person name="Ikeno M."/>
            <person name="Ito K."/>
            <person name="Ito S."/>
            <person name="Ito T."/>
            <person name="Ito Y."/>
            <person name="Ito Y."/>
            <person name="Iwabuchi A."/>
            <person name="Kamiya K."/>
            <person name="Karasawa W."/>
            <person name="Kurita K."/>
            <person name="Katagiri S."/>
            <person name="Kikuta A."/>
            <person name="Kobayashi H."/>
            <person name="Kobayashi N."/>
            <person name="Machita K."/>
            <person name="Maehara T."/>
            <person name="Masukawa M."/>
            <person name="Mizubayashi T."/>
            <person name="Mukai Y."/>
            <person name="Nagasaki H."/>
            <person name="Nagata Y."/>
            <person name="Naito S."/>
            <person name="Nakashima M."/>
            <person name="Nakama Y."/>
            <person name="Nakamichi Y."/>
            <person name="Nakamura M."/>
            <person name="Meguro A."/>
            <person name="Negishi M."/>
            <person name="Ohta I."/>
            <person name="Ohta T."/>
            <person name="Okamoto M."/>
            <person name="Ono N."/>
            <person name="Saji S."/>
            <person name="Sakaguchi M."/>
            <person name="Sakai K."/>
            <person name="Shibata M."/>
            <person name="Shimokawa T."/>
            <person name="Song J."/>
            <person name="Takazaki Y."/>
            <person name="Terasawa K."/>
            <person name="Tsugane M."/>
            <person name="Tsuji K."/>
            <person name="Ueda S."/>
            <person name="Waki K."/>
            <person name="Yamagata H."/>
            <person name="Yamamoto M."/>
            <person name="Yamamoto S."/>
            <person name="Yamane H."/>
            <person name="Yoshiki S."/>
            <person name="Yoshihara R."/>
            <person name="Yukawa K."/>
            <person name="Zhong H."/>
            <person name="Yano M."/>
            <person name="Yuan Q."/>
            <person name="Ouyang S."/>
            <person name="Liu J."/>
            <person name="Jones K.M."/>
            <person name="Gansberger K."/>
            <person name="Moffat K."/>
            <person name="Hill J."/>
            <person name="Bera J."/>
            <person name="Fadrosh D."/>
            <person name="Jin S."/>
            <person name="Johri S."/>
            <person name="Kim M."/>
            <person name="Overton L."/>
            <person name="Reardon M."/>
            <person name="Tsitrin T."/>
            <person name="Vuong H."/>
            <person name="Weaver B."/>
            <person name="Ciecko A."/>
            <person name="Tallon L."/>
            <person name="Jackson J."/>
            <person name="Pai G."/>
            <person name="Aken S.V."/>
            <person name="Utterback T."/>
            <person name="Reidmuller S."/>
            <person name="Feldblyum T."/>
            <person name="Hsiao J."/>
            <person name="Zismann V."/>
            <person name="Iobst S."/>
            <person name="de Vazeille A.R."/>
            <person name="Buell C.R."/>
            <person name="Ying K."/>
            <person name="Li Y."/>
            <person name="Lu T."/>
            <person name="Huang Y."/>
            <person name="Zhao Q."/>
            <person name="Feng Q."/>
            <person name="Zhang L."/>
            <person name="Zhu J."/>
            <person name="Weng Q."/>
            <person name="Mu J."/>
            <person name="Lu Y."/>
            <person name="Fan D."/>
            <person name="Liu Y."/>
            <person name="Guan J."/>
            <person name="Zhang Y."/>
            <person name="Yu S."/>
            <person name="Liu X."/>
            <person name="Zhang Y."/>
            <person name="Hong G."/>
            <person name="Han B."/>
            <person name="Choisne N."/>
            <person name="Demange N."/>
            <person name="Orjeda G."/>
            <person name="Samain S."/>
            <person name="Cattolico L."/>
            <person name="Pelletier E."/>
            <person name="Couloux A."/>
            <person name="Segurens B."/>
            <person name="Wincker P."/>
            <person name="D'Hont A."/>
            <person name="Scarpelli C."/>
            <person name="Weissenbach J."/>
            <person name="Salanoubat M."/>
            <person name="Quetier F."/>
            <person name="Yu Y."/>
            <person name="Kim H.R."/>
            <person name="Rambo T."/>
            <person name="Currie J."/>
            <person name="Collura K."/>
            <person name="Luo M."/>
            <person name="Yang T."/>
            <person name="Ammiraju J.S.S."/>
            <person name="Engler F."/>
            <person name="Soderlund C."/>
            <person name="Wing R.A."/>
            <person name="Palmer L.E."/>
            <person name="de la Bastide M."/>
            <person name="Spiegel L."/>
            <person name="Nascimento L."/>
            <person name="Zutavern T."/>
            <person name="O'Shaughnessy A."/>
            <person name="Dike S."/>
            <person name="Dedhia N."/>
            <person name="Preston R."/>
            <person name="Balija V."/>
            <person name="McCombie W.R."/>
            <person name="Chow T."/>
            <person name="Chen H."/>
            <person name="Chung M."/>
            <person name="Chen C."/>
            <person name="Shaw J."/>
            <person name="Wu H."/>
            <person name="Hsiao K."/>
            <person name="Chao Y."/>
            <person name="Chu M."/>
            <person name="Cheng C."/>
            <person name="Hour A."/>
            <person name="Lee P."/>
            <person name="Lin S."/>
            <person name="Lin Y."/>
            <person name="Liou J."/>
            <person name="Liu S."/>
            <person name="Hsing Y."/>
            <person name="Raghuvanshi S."/>
            <person name="Mohanty A."/>
            <person name="Bharti A.K."/>
            <person name="Gaur A."/>
            <person name="Gupta V."/>
            <person name="Kumar D."/>
            <person name="Ravi V."/>
            <person name="Vij S."/>
            <person name="Kapur A."/>
            <person name="Khurana P."/>
            <person name="Khurana P."/>
            <person name="Khurana J.P."/>
            <person name="Tyagi A.K."/>
            <person name="Gaikwad K."/>
            <person name="Singh A."/>
            <person name="Dalal V."/>
            <person name="Srivastava S."/>
            <person name="Dixit A."/>
            <person name="Pal A.K."/>
            <person name="Ghazi I.A."/>
            <person name="Yadav M."/>
            <person name="Pandit A."/>
            <person name="Bhargava A."/>
            <person name="Sureshbabu K."/>
            <person name="Batra K."/>
            <person name="Sharma T.R."/>
            <person name="Mohapatra T."/>
            <person name="Singh N.K."/>
            <person name="Messing J."/>
            <person name="Nelson A.B."/>
            <person name="Fuks G."/>
            <person name="Kavchok S."/>
            <person name="Keizer G."/>
            <person name="Linton E."/>
            <person name="Llaca V."/>
            <person name="Song R."/>
            <person name="Tanyolac B."/>
            <person name="Young S."/>
            <person name="Ho-Il K."/>
            <person name="Hahn J.H."/>
            <person name="Sangsakoo G."/>
            <person name="Vanavichit A."/>
            <person name="de Mattos Luiz.A.T."/>
            <person name="Zimmer P.D."/>
            <person name="Malone G."/>
            <person name="Dellagostin O."/>
            <person name="de Oliveira A.C."/>
            <person name="Bevan M."/>
            <person name="Bancroft I."/>
            <person name="Minx P."/>
            <person name="Cordum H."/>
            <person name="Wilson R."/>
            <person name="Cheng Z."/>
            <person name="Jin W."/>
            <person name="Jiang J."/>
            <person name="Leong S.A."/>
            <person name="Iwama H."/>
            <person name="Gojobori T."/>
            <person name="Itoh T."/>
            <person name="Niimura Y."/>
            <person name="Fujii Y."/>
            <person name="Habara T."/>
            <person name="Sakai H."/>
            <person name="Sato Y."/>
            <person name="Wilson G."/>
            <person name="Kumar K."/>
            <person name="McCouch S."/>
            <person name="Juretic N."/>
            <person name="Hoen D."/>
            <person name="Wright S."/>
            <person name="Bruskiewich R."/>
            <person name="Bureau T."/>
            <person name="Miyao A."/>
            <person name="Hirochika H."/>
            <person name="Nishikawa T."/>
            <person name="Kadowaki K."/>
            <person name="Sugiura M."/>
            <person name="Burr B."/>
            <person name="Sasaki T."/>
        </authorList>
    </citation>
    <scope>NUCLEOTIDE SEQUENCE [LARGE SCALE GENOMIC DNA]</scope>
    <source>
        <strain evidence="2">cv. Nipponbare</strain>
    </source>
</reference>